<reference evidence="1 2" key="1">
    <citation type="submission" date="2017-11" db="EMBL/GenBank/DDBJ databases">
        <title>Evolution of Phototrophy in the Chloroflexi Phylum Driven by Horizontal Gene Transfer.</title>
        <authorList>
            <person name="Ward L.M."/>
            <person name="Hemp J."/>
            <person name="Shih P.M."/>
            <person name="Mcglynn S.E."/>
            <person name="Fischer W."/>
        </authorList>
    </citation>
    <scope>NUCLEOTIDE SEQUENCE [LARGE SCALE GENOMIC DNA]</scope>
    <source>
        <strain evidence="1">JP3_7</strain>
    </source>
</reference>
<feature type="non-terminal residue" evidence="1">
    <location>
        <position position="1"/>
    </location>
</feature>
<comment type="caution">
    <text evidence="1">The sequence shown here is derived from an EMBL/GenBank/DDBJ whole genome shotgun (WGS) entry which is preliminary data.</text>
</comment>
<name>A0A2M8Q7T6_9CHLR</name>
<keyword evidence="1" id="KW-0378">Hydrolase</keyword>
<accession>A0A2M8Q7T6</accession>
<protein>
    <submittedName>
        <fullName evidence="1">ADP-ribosylglycohydrolase family protein</fullName>
    </submittedName>
</protein>
<evidence type="ECO:0000313" key="1">
    <source>
        <dbReference type="EMBL" id="PJF45859.1"/>
    </source>
</evidence>
<dbReference type="EMBL" id="PGTN01000690">
    <property type="protein sequence ID" value="PJF45859.1"/>
    <property type="molecule type" value="Genomic_DNA"/>
</dbReference>
<gene>
    <name evidence="1" type="ORF">CUN48_16740</name>
</gene>
<dbReference type="AlphaFoldDB" id="A0A2M8Q7T6"/>
<dbReference type="Proteomes" id="UP000230790">
    <property type="component" value="Unassembled WGS sequence"/>
</dbReference>
<dbReference type="GO" id="GO:0016787">
    <property type="term" value="F:hydrolase activity"/>
    <property type="evidence" value="ECO:0007669"/>
    <property type="project" value="UniProtKB-KW"/>
</dbReference>
<organism evidence="1 2">
    <name type="scientific">Candidatus Thermofonsia Clade 3 bacterium</name>
    <dbReference type="NCBI Taxonomy" id="2364212"/>
    <lineage>
        <taxon>Bacteria</taxon>
        <taxon>Bacillati</taxon>
        <taxon>Chloroflexota</taxon>
        <taxon>Candidatus Thermofontia</taxon>
        <taxon>Candidatus Thermofonsia Clade 3</taxon>
    </lineage>
</organism>
<evidence type="ECO:0000313" key="2">
    <source>
        <dbReference type="Proteomes" id="UP000230790"/>
    </source>
</evidence>
<sequence>LAHAGLDVDCNAGLVGTVLGIMHGAPEKWAAPLNDLLETYLRGKERLSIRALAARTAHLARM</sequence>
<proteinExistence type="predicted"/>